<dbReference type="PRINTS" id="PR00367">
    <property type="entry name" value="ETHRSPELEMNT"/>
</dbReference>
<dbReference type="Gene3D" id="1.20.1250.20">
    <property type="entry name" value="MFS general substrate transporter like domains"/>
    <property type="match status" value="1"/>
</dbReference>
<dbReference type="SUPFAM" id="SSF103473">
    <property type="entry name" value="MFS general substrate transporter"/>
    <property type="match status" value="2"/>
</dbReference>
<name>A0A3Q7H3G3_SOLLC</name>
<evidence type="ECO:0000256" key="1">
    <source>
        <dbReference type="ARBA" id="ARBA00004123"/>
    </source>
</evidence>
<keyword evidence="8 15" id="KW-0472">Membrane</keyword>
<protein>
    <recommendedName>
        <fullName evidence="16">AP2/ERF domain-containing protein</fullName>
    </recommendedName>
</protein>
<feature type="domain" description="AP2/ERF" evidence="16">
    <location>
        <begin position="255"/>
        <end position="312"/>
    </location>
</feature>
<evidence type="ECO:0000256" key="4">
    <source>
        <dbReference type="ARBA" id="ARBA00022692"/>
    </source>
</evidence>
<evidence type="ECO:0000256" key="8">
    <source>
        <dbReference type="ARBA" id="ARBA00023136"/>
    </source>
</evidence>
<evidence type="ECO:0000256" key="3">
    <source>
        <dbReference type="ARBA" id="ARBA00005982"/>
    </source>
</evidence>
<comment type="similarity">
    <text evidence="13">Belongs to the major facilitator superfamily. Phosphate:H(+) symporter (TC 2.A.1.9) family.</text>
</comment>
<feature type="region of interest" description="Disordered" evidence="14">
    <location>
        <begin position="22"/>
        <end position="41"/>
    </location>
</feature>
<proteinExistence type="inferred from homology"/>
<dbReference type="Gene3D" id="3.30.730.10">
    <property type="entry name" value="AP2/ERF domain"/>
    <property type="match status" value="2"/>
</dbReference>
<comment type="similarity">
    <text evidence="3">Belongs to the major facilitator superfamily. Proton-dependent oligopeptide transporter (POT/PTR) (TC 2.A.17) family.</text>
</comment>
<keyword evidence="9" id="KW-0010">Activator</keyword>
<feature type="transmembrane region" description="Helical" evidence="15">
    <location>
        <begin position="764"/>
        <end position="786"/>
    </location>
</feature>
<dbReference type="PROSITE" id="PS01022">
    <property type="entry name" value="PTR2_1"/>
    <property type="match status" value="1"/>
</dbReference>
<dbReference type="SUPFAM" id="SSF54171">
    <property type="entry name" value="DNA-binding domain"/>
    <property type="match status" value="2"/>
</dbReference>
<dbReference type="GO" id="GO:0003677">
    <property type="term" value="F:DNA binding"/>
    <property type="evidence" value="ECO:0007669"/>
    <property type="project" value="UniProtKB-KW"/>
</dbReference>
<feature type="transmembrane region" description="Helical" evidence="15">
    <location>
        <begin position="838"/>
        <end position="859"/>
    </location>
</feature>
<dbReference type="Proteomes" id="UP000004994">
    <property type="component" value="Chromosome 6"/>
</dbReference>
<sequence>MLDLNVSVIYNNDLPQVSLLDESATSNSSLRNAEATTSAGDEDSCAGELFAFNFGILKVEGAETSRSSNNDDEEGYGKNQRVTHSQFVTRQLFPVDDGELNRKQTDRVILSSARSGTSIGFGDVRIIQQQQTEQPKQQVKKSRRGPRSRSSQYRGVTFYRRTGRWESHIWDCGKQVYLGMDIAILNIQFGGFDTAHTAARAYDRAAIKFRGVDADINFSLSDYEEDMQQMKNLGKEEFVHLLRRHSTGFSRGSSKFRGVTLHKCGRWEARMGQFLGKKYIYLGLFDSEVEAARAYDKAAIKTSGREAVTNFEPSSYEGETMSLPQSEGSQHDLDLNLGISTTSSKENDRLGGSRYHPYDMQDATKPKMDKPGSVIVGSSHLKGLPMSSQQAQLWTGIYSNFSSSYEGRAYDKRKDTGSSQGPPNWALQMPSQVDTNSPLTMFCTAASSGFFIPSTTSITSSTSALATSTNASHPEEMGKVSYMMRKGIQNLKLLWTTPAKDIIFLRAEQEFDVESIDAAQISNLVNGAGSLIPVVAAIIADSFLGCFSTIWISSIISLLGTNLLALTATVDSLRPKPCEVGSTSCTSKPKVQYVVLYAAIVLATLGSGGTRSTLSTIGADQLADKPKDQGIFFNWFFFFWYSASVVASTAIVYVEDNVSWKAGFFICAASNIVALVIFLLGSRFYTKFKPQGSPFTSLARVIVASISKRQVALPSTAEDFFQGCDVAPKSLPVVPSKTFRYLNRAAIISEGDVKPDGCSTRPSFQIPAGSIQVFVLVSTALFLALFDKFLFPTWRNLSGRSLTPLQRIGVGHVINFVSMGVSALVESKRLNVAKSNQVVPMSVLWLVPQLVLNGIGEAFHYPGQVSLYYQEFPITLKNMATAMISMLVGIAFYLTTVLIDVVRRTTTWLPGNINNGRLDNVYWILVVGGILNFGYYVICAWFYNHKNLNKVDSPSDE</sequence>
<feature type="domain" description="AP2/ERF" evidence="16">
    <location>
        <begin position="152"/>
        <end position="219"/>
    </location>
</feature>
<keyword evidence="11" id="KW-0539">Nucleus</keyword>
<comment type="subcellular location">
    <subcellularLocation>
        <location evidence="2">Membrane</location>
        <topology evidence="2">Multi-pass membrane protein</topology>
    </subcellularLocation>
    <subcellularLocation>
        <location evidence="1">Nucleus</location>
    </subcellularLocation>
</comment>
<keyword evidence="6" id="KW-0805">Transcription regulation</keyword>
<evidence type="ECO:0000256" key="2">
    <source>
        <dbReference type="ARBA" id="ARBA00004141"/>
    </source>
</evidence>
<dbReference type="PROSITE" id="PS51032">
    <property type="entry name" value="AP2_ERF"/>
    <property type="match status" value="2"/>
</dbReference>
<reference evidence="17" key="2">
    <citation type="submission" date="2019-01" db="UniProtKB">
        <authorList>
            <consortium name="EnsemblPlants"/>
        </authorList>
    </citation>
    <scope>IDENTIFICATION</scope>
    <source>
        <strain evidence="17">cv. Heinz 1706</strain>
    </source>
</reference>
<dbReference type="GO" id="GO:0022857">
    <property type="term" value="F:transmembrane transporter activity"/>
    <property type="evidence" value="ECO:0007669"/>
    <property type="project" value="InterPro"/>
</dbReference>
<dbReference type="InterPro" id="IPR001471">
    <property type="entry name" value="AP2/ERF_dom"/>
</dbReference>
<dbReference type="GO" id="GO:0006857">
    <property type="term" value="P:oligopeptide transport"/>
    <property type="evidence" value="ECO:0007669"/>
    <property type="project" value="InterPro"/>
</dbReference>
<feature type="region of interest" description="Disordered" evidence="14">
    <location>
        <begin position="128"/>
        <end position="153"/>
    </location>
</feature>
<dbReference type="SMART" id="SM00380">
    <property type="entry name" value="AP2"/>
    <property type="match status" value="2"/>
</dbReference>
<dbReference type="GO" id="GO:0005634">
    <property type="term" value="C:nucleus"/>
    <property type="evidence" value="ECO:0007669"/>
    <property type="project" value="UniProtKB-SubCell"/>
</dbReference>
<feature type="compositionally biased region" description="Basic residues" evidence="14">
    <location>
        <begin position="138"/>
        <end position="147"/>
    </location>
</feature>
<evidence type="ECO:0000256" key="14">
    <source>
        <dbReference type="SAM" id="MobiDB-lite"/>
    </source>
</evidence>
<dbReference type="FunFam" id="3.30.730.10:FF:000004">
    <property type="entry name" value="AP2-like ethylene-responsive transcription factor"/>
    <property type="match status" value="1"/>
</dbReference>
<organism evidence="17">
    <name type="scientific">Solanum lycopersicum</name>
    <name type="common">Tomato</name>
    <name type="synonym">Lycopersicon esculentum</name>
    <dbReference type="NCBI Taxonomy" id="4081"/>
    <lineage>
        <taxon>Eukaryota</taxon>
        <taxon>Viridiplantae</taxon>
        <taxon>Streptophyta</taxon>
        <taxon>Embryophyta</taxon>
        <taxon>Tracheophyta</taxon>
        <taxon>Spermatophyta</taxon>
        <taxon>Magnoliopsida</taxon>
        <taxon>eudicotyledons</taxon>
        <taxon>Gunneridae</taxon>
        <taxon>Pentapetalae</taxon>
        <taxon>asterids</taxon>
        <taxon>lamiids</taxon>
        <taxon>Solanales</taxon>
        <taxon>Solanaceae</taxon>
        <taxon>Solanoideae</taxon>
        <taxon>Solaneae</taxon>
        <taxon>Solanum</taxon>
        <taxon>Solanum subgen. Lycopersicon</taxon>
    </lineage>
</organism>
<evidence type="ECO:0000256" key="11">
    <source>
        <dbReference type="ARBA" id="ARBA00023242"/>
    </source>
</evidence>
<evidence type="ECO:0000256" key="9">
    <source>
        <dbReference type="ARBA" id="ARBA00023159"/>
    </source>
</evidence>
<dbReference type="InterPro" id="IPR018456">
    <property type="entry name" value="PTR2_symporter_CS"/>
</dbReference>
<feature type="compositionally biased region" description="Low complexity" evidence="14">
    <location>
        <begin position="128"/>
        <end position="137"/>
    </location>
</feature>
<dbReference type="AlphaFoldDB" id="A0A3Q7H3G3"/>
<dbReference type="InParanoid" id="A0A3Q7H3G3"/>
<evidence type="ECO:0000256" key="5">
    <source>
        <dbReference type="ARBA" id="ARBA00022989"/>
    </source>
</evidence>
<keyword evidence="7" id="KW-0238">DNA-binding</keyword>
<evidence type="ECO:0000259" key="16">
    <source>
        <dbReference type="PROSITE" id="PS51032"/>
    </source>
</evidence>
<dbReference type="InterPro" id="IPR000109">
    <property type="entry name" value="POT_fam"/>
</dbReference>
<feature type="transmembrane region" description="Helical" evidence="15">
    <location>
        <begin position="879"/>
        <end position="901"/>
    </location>
</feature>
<dbReference type="InterPro" id="IPR036955">
    <property type="entry name" value="AP2/ERF_dom_sf"/>
</dbReference>
<reference evidence="17" key="1">
    <citation type="journal article" date="2012" name="Nature">
        <title>The tomato genome sequence provides insights into fleshy fruit evolution.</title>
        <authorList>
            <consortium name="Tomato Genome Consortium"/>
        </authorList>
    </citation>
    <scope>NUCLEOTIDE SEQUENCE [LARGE SCALE GENOMIC DNA]</scope>
    <source>
        <strain evidence="17">cv. Heinz 1706</strain>
    </source>
</reference>
<evidence type="ECO:0000313" key="17">
    <source>
        <dbReference type="EnsemblPlants" id="Solyc06g075510.3.1"/>
    </source>
</evidence>
<feature type="transmembrane region" description="Helical" evidence="15">
    <location>
        <begin position="921"/>
        <end position="943"/>
    </location>
</feature>
<feature type="compositionally biased region" description="Polar residues" evidence="14">
    <location>
        <begin position="23"/>
        <end position="39"/>
    </location>
</feature>
<dbReference type="GO" id="GO:0003700">
    <property type="term" value="F:DNA-binding transcription factor activity"/>
    <property type="evidence" value="ECO:0007669"/>
    <property type="project" value="InterPro"/>
</dbReference>
<evidence type="ECO:0000256" key="7">
    <source>
        <dbReference type="ARBA" id="ARBA00023125"/>
    </source>
</evidence>
<dbReference type="Gramene" id="Solyc06g075510.3.1">
    <property type="protein sequence ID" value="Solyc06g075510.3.1"/>
    <property type="gene ID" value="Solyc06g075510.3"/>
</dbReference>
<keyword evidence="18" id="KW-1185">Reference proteome</keyword>
<evidence type="ECO:0000256" key="13">
    <source>
        <dbReference type="ARBA" id="ARBA00044504"/>
    </source>
</evidence>
<keyword evidence="5 15" id="KW-1133">Transmembrane helix</keyword>
<evidence type="ECO:0000313" key="18">
    <source>
        <dbReference type="Proteomes" id="UP000004994"/>
    </source>
</evidence>
<evidence type="ECO:0000256" key="10">
    <source>
        <dbReference type="ARBA" id="ARBA00023163"/>
    </source>
</evidence>
<dbReference type="EnsemblPlants" id="Solyc06g075510.3.1">
    <property type="protein sequence ID" value="Solyc06g075510.3.1"/>
    <property type="gene ID" value="Solyc06g075510.3"/>
</dbReference>
<dbReference type="InterPro" id="IPR016177">
    <property type="entry name" value="DNA-bd_dom_sf"/>
</dbReference>
<dbReference type="Pfam" id="PF00854">
    <property type="entry name" value="PTR2"/>
    <property type="match status" value="2"/>
</dbReference>
<evidence type="ECO:0000256" key="12">
    <source>
        <dbReference type="ARBA" id="ARBA00037973"/>
    </source>
</evidence>
<dbReference type="GO" id="GO:0016020">
    <property type="term" value="C:membrane"/>
    <property type="evidence" value="ECO:0007669"/>
    <property type="project" value="UniProtKB-SubCell"/>
</dbReference>
<feature type="transmembrane region" description="Helical" evidence="15">
    <location>
        <begin position="591"/>
        <end position="610"/>
    </location>
</feature>
<dbReference type="InterPro" id="IPR036259">
    <property type="entry name" value="MFS_trans_sf"/>
</dbReference>
<dbReference type="PANTHER" id="PTHR11654">
    <property type="entry name" value="OLIGOPEPTIDE TRANSPORTER-RELATED"/>
    <property type="match status" value="1"/>
</dbReference>
<dbReference type="PaxDb" id="4081-Solyc06g075510.2.1"/>
<dbReference type="CDD" id="cd00018">
    <property type="entry name" value="AP2"/>
    <property type="match status" value="2"/>
</dbReference>
<evidence type="ECO:0000256" key="15">
    <source>
        <dbReference type="SAM" id="Phobius"/>
    </source>
</evidence>
<keyword evidence="10" id="KW-0804">Transcription</keyword>
<feature type="transmembrane region" description="Helical" evidence="15">
    <location>
        <begin position="660"/>
        <end position="681"/>
    </location>
</feature>
<feature type="transmembrane region" description="Helical" evidence="15">
    <location>
        <begin position="631"/>
        <end position="654"/>
    </location>
</feature>
<accession>A0A3Q7H3G3</accession>
<evidence type="ECO:0000256" key="6">
    <source>
        <dbReference type="ARBA" id="ARBA00023015"/>
    </source>
</evidence>
<comment type="similarity">
    <text evidence="12">Belongs to the AP2/ERF transcription factor family. AP2 subfamily.</text>
</comment>
<keyword evidence="4 15" id="KW-0812">Transmembrane</keyword>